<feature type="binding site" evidence="12">
    <location>
        <position position="635"/>
    </location>
    <ligand>
        <name>Zn(2+)</name>
        <dbReference type="ChEBI" id="CHEBI:29105"/>
        <label>1</label>
        <note>catalytic</note>
    </ligand>
</feature>
<keyword evidence="7 10" id="KW-0479">Metal-binding</keyword>
<dbReference type="GO" id="GO:0008270">
    <property type="term" value="F:zinc ion binding"/>
    <property type="evidence" value="ECO:0007669"/>
    <property type="project" value="InterPro"/>
</dbReference>
<dbReference type="NCBIfam" id="NF003556">
    <property type="entry name" value="PRK05222.1"/>
    <property type="match status" value="1"/>
</dbReference>
<feature type="binding site" evidence="12">
    <location>
        <position position="637"/>
    </location>
    <ligand>
        <name>Zn(2+)</name>
        <dbReference type="ChEBI" id="CHEBI:29105"/>
        <label>1</label>
        <note>catalytic</note>
    </ligand>
</feature>
<evidence type="ECO:0000256" key="1">
    <source>
        <dbReference type="ARBA" id="ARBA00002777"/>
    </source>
</evidence>
<evidence type="ECO:0000256" key="6">
    <source>
        <dbReference type="ARBA" id="ARBA00022679"/>
    </source>
</evidence>
<evidence type="ECO:0000256" key="2">
    <source>
        <dbReference type="ARBA" id="ARBA00004681"/>
    </source>
</evidence>
<dbReference type="InterPro" id="IPR038071">
    <property type="entry name" value="UROD/MetE-like_sf"/>
</dbReference>
<feature type="binding site" evidence="10">
    <location>
        <position position="637"/>
    </location>
    <ligand>
        <name>Zn(2+)</name>
        <dbReference type="ChEBI" id="CHEBI:29105"/>
        <note>catalytic</note>
    </ligand>
</feature>
<dbReference type="GO" id="GO:0003871">
    <property type="term" value="F:5-methyltetrahydropteroyltriglutamate-homocysteine S-methyltransferase activity"/>
    <property type="evidence" value="ECO:0007669"/>
    <property type="project" value="UniProtKB-UniRule"/>
</dbReference>
<evidence type="ECO:0000256" key="13">
    <source>
        <dbReference type="PIRSR" id="PIRSR000382-3"/>
    </source>
</evidence>
<dbReference type="CDD" id="cd03311">
    <property type="entry name" value="CIMS_C_terminal_like"/>
    <property type="match status" value="1"/>
</dbReference>
<feature type="binding site" evidence="10">
    <location>
        <position position="599"/>
    </location>
    <ligand>
        <name>5-methyltetrahydropteroyltri-L-glutamate</name>
        <dbReference type="ChEBI" id="CHEBI:58207"/>
    </ligand>
</feature>
<dbReference type="Proteomes" id="UP000664654">
    <property type="component" value="Unassembled WGS sequence"/>
</dbReference>
<evidence type="ECO:0000256" key="12">
    <source>
        <dbReference type="PIRSR" id="PIRSR000382-2"/>
    </source>
</evidence>
<evidence type="ECO:0000256" key="5">
    <source>
        <dbReference type="ARBA" id="ARBA00022605"/>
    </source>
</evidence>
<dbReference type="InterPro" id="IPR013215">
    <property type="entry name" value="Cbl-indep_Met_Synth_N"/>
</dbReference>
<dbReference type="GO" id="GO:0009086">
    <property type="term" value="P:methionine biosynthetic process"/>
    <property type="evidence" value="ECO:0007669"/>
    <property type="project" value="UniProtKB-UniRule"/>
</dbReference>
<keyword evidence="6 10" id="KW-0808">Transferase</keyword>
<dbReference type="NCBIfam" id="TIGR01371">
    <property type="entry name" value="met_syn_B12ind"/>
    <property type="match status" value="1"/>
</dbReference>
<feature type="active site" description="Proton donor" evidence="10 13">
    <location>
        <position position="688"/>
    </location>
</feature>
<sequence length="756" mass="85242">MRLHNLGFPRIGTHRQLKFALEAYWQGDSDEKALLSTARQLREDNWRLQQEAGIELLPAGDFAHYDHVLATSLMLGIVPSRFVQSGQSRLDLEFQVARGQSAGGCCGQASDMTKWFNTNYHYLVPEFEPQLAIKVDCSPLLAQIEEARALGHEVKPVLLGPLTYLYLGTYTGNKLELLPQLLAGYQQIFDALNRDRVNWLQIDEPILGLELDEGWKKAFRSAYSQLRQGQLKLLLTSYFASVDHHLDLIASLPLHGVHLDCVAEPTDIQLAIDILPRHWVVSLGVIDGRNIWKTDLEALYQKLEPIYAQLNGRTWLAPSCSLLHSPVDLELESDLDTTIRPWLAFARQKCQELALLKQALLSGDTRAIEDYSAPVRDRLQSSQAVNPTVRDRLQNLQSFTRSEPFDVRKSRQQSLGLPLLPTTSIGSFPQTGDIRHIRAQYKRGEISRDQYTRLMQQEIESCIRKQESIGLDVLVHGEPERNDMVEYFADYLEGVATSRFGWVQSYGSRCVKPPIIYGDIQRKEPMTAHWLSFAQSLTDKPVKGMLTGPVTILCWSFVRDDLSRDQVASQIALAVGDEVQDLIAASIHIIQIDEPAIREGLPLKRSQWGAYLDWAVTAFRLSCASAPSEVQIHSHMCYSEFKDILDAIIALDADVLTVETSRSNMTLLDDFRDNAYPNDIGPGVYDIHSPNVPDQEGIKRLLTKALQVIPAERLWINPDCGLKTRTWPETEAALKNMVASARTLRAELVAQQEEAM</sequence>
<comment type="catalytic activity">
    <reaction evidence="10">
        <text>5-methyltetrahydropteroyltri-L-glutamate + L-homocysteine = tetrahydropteroyltri-L-glutamate + L-methionine</text>
        <dbReference type="Rhea" id="RHEA:21196"/>
        <dbReference type="ChEBI" id="CHEBI:57844"/>
        <dbReference type="ChEBI" id="CHEBI:58140"/>
        <dbReference type="ChEBI" id="CHEBI:58199"/>
        <dbReference type="ChEBI" id="CHEBI:58207"/>
        <dbReference type="EC" id="2.1.1.14"/>
    </reaction>
</comment>
<keyword evidence="9 10" id="KW-0486">Methionine biosynthesis</keyword>
<comment type="function">
    <text evidence="1 10">Catalyzes the transfer of a methyl group from 5-methyltetrahydrofolate to homocysteine resulting in methionine formation.</text>
</comment>
<dbReference type="PANTHER" id="PTHR30519">
    <property type="entry name" value="5-METHYLTETRAHYDROPTEROYLTRIGLUTAMATE--HOMOCYSTEINE METHYLTRANSFERASE"/>
    <property type="match status" value="1"/>
</dbReference>
<keyword evidence="8 10" id="KW-0862">Zinc</keyword>
<gene>
    <name evidence="10 16" type="primary">metE</name>
    <name evidence="16" type="ORF">J0A66_09205</name>
</gene>
<protein>
    <recommendedName>
        <fullName evidence="10">5-methyltetrahydropteroyltriglutamate--homocysteine methyltransferase</fullName>
        <ecNumber evidence="10">2.1.1.14</ecNumber>
    </recommendedName>
    <alternativeName>
        <fullName evidence="10">Cobalamin-independent methionine synthase</fullName>
    </alternativeName>
    <alternativeName>
        <fullName evidence="10">Methionine synthase, vitamin-B12 independent isozyme</fullName>
    </alternativeName>
</protein>
<dbReference type="EMBL" id="JAFKCV010000004">
    <property type="protein sequence ID" value="MBN7825396.1"/>
    <property type="molecule type" value="Genomic_DNA"/>
</dbReference>
<accession>A0A939DP62</accession>
<dbReference type="PIRSF" id="PIRSF000382">
    <property type="entry name" value="MeTrfase_B12_ind"/>
    <property type="match status" value="1"/>
</dbReference>
<keyword evidence="5 10" id="KW-0028">Amino-acid biosynthesis</keyword>
<evidence type="ECO:0000256" key="8">
    <source>
        <dbReference type="ARBA" id="ARBA00022833"/>
    </source>
</evidence>
<feature type="domain" description="Cobalamin-independent methionine synthase MetE N-terminal" evidence="15">
    <location>
        <begin position="4"/>
        <end position="309"/>
    </location>
</feature>
<evidence type="ECO:0000259" key="14">
    <source>
        <dbReference type="Pfam" id="PF01717"/>
    </source>
</evidence>
<feature type="binding site" evidence="11">
    <location>
        <position position="119"/>
    </location>
    <ligand>
        <name>5-methyltetrahydropteroyltri-L-glutamate</name>
        <dbReference type="ChEBI" id="CHEBI:58207"/>
    </ligand>
</feature>
<feature type="binding site" evidence="10 11">
    <location>
        <begin position="509"/>
        <end position="510"/>
    </location>
    <ligand>
        <name>5-methyltetrahydropteroyltri-L-glutamate</name>
        <dbReference type="ChEBI" id="CHEBI:58207"/>
    </ligand>
</feature>
<evidence type="ECO:0000259" key="15">
    <source>
        <dbReference type="Pfam" id="PF08267"/>
    </source>
</evidence>
<comment type="caution">
    <text evidence="10">Lacks conserved residue(s) required for the propagation of feature annotation.</text>
</comment>
<reference evidence="16" key="1">
    <citation type="submission" date="2021-03" db="EMBL/GenBank/DDBJ databases">
        <title>novel species isolated from a fishpond in China.</title>
        <authorList>
            <person name="Lu H."/>
            <person name="Cai Z."/>
        </authorList>
    </citation>
    <scope>NUCLEOTIDE SEQUENCE</scope>
    <source>
        <strain evidence="16">JCM 30855</strain>
    </source>
</reference>
<keyword evidence="17" id="KW-1185">Reference proteome</keyword>
<evidence type="ECO:0000256" key="9">
    <source>
        <dbReference type="ARBA" id="ARBA00023167"/>
    </source>
</evidence>
<feature type="domain" description="Cobalamin-independent methionine synthase MetE C-terminal/archaeal" evidence="14">
    <location>
        <begin position="420"/>
        <end position="742"/>
    </location>
</feature>
<dbReference type="AlphaFoldDB" id="A0A939DP62"/>
<comment type="pathway">
    <text evidence="2 10">Amino-acid biosynthesis; L-methionine biosynthesis via de novo pathway; L-methionine from L-homocysteine (MetE route): step 1/1.</text>
</comment>
<feature type="binding site" evidence="11">
    <location>
        <position position="18"/>
    </location>
    <ligand>
        <name>5-methyltetrahydropteroyltri-L-glutamate</name>
        <dbReference type="ChEBI" id="CHEBI:58207"/>
    </ligand>
</feature>
<feature type="binding site" evidence="12">
    <location>
        <position position="659"/>
    </location>
    <ligand>
        <name>Zn(2+)</name>
        <dbReference type="ChEBI" id="CHEBI:29105"/>
        <label>1</label>
        <note>catalytic</note>
    </ligand>
</feature>
<evidence type="ECO:0000256" key="11">
    <source>
        <dbReference type="PIRSR" id="PIRSR000382-1"/>
    </source>
</evidence>
<evidence type="ECO:0000313" key="17">
    <source>
        <dbReference type="Proteomes" id="UP000664654"/>
    </source>
</evidence>
<keyword evidence="4 10" id="KW-0489">Methyltransferase</keyword>
<comment type="cofactor">
    <cofactor evidence="12">
        <name>Zn(2+)</name>
        <dbReference type="ChEBI" id="CHEBI:29105"/>
    </cofactor>
    <text evidence="12">Binds 2 Zn(2+) ions per subunit.</text>
</comment>
<dbReference type="SUPFAM" id="SSF51726">
    <property type="entry name" value="UROD/MetE-like"/>
    <property type="match status" value="2"/>
</dbReference>
<keyword evidence="10" id="KW-0677">Repeat</keyword>
<feature type="binding site" evidence="10 11">
    <location>
        <position position="593"/>
    </location>
    <ligand>
        <name>L-homocysteine</name>
        <dbReference type="ChEBI" id="CHEBI:58199"/>
    </ligand>
</feature>
<dbReference type="CDD" id="cd03312">
    <property type="entry name" value="CIMS_N_terminal_like"/>
    <property type="match status" value="1"/>
</dbReference>
<evidence type="ECO:0000256" key="3">
    <source>
        <dbReference type="ARBA" id="ARBA00009553"/>
    </source>
</evidence>
<dbReference type="InterPro" id="IPR002629">
    <property type="entry name" value="Met_Synth_C/arc"/>
</dbReference>
<proteinExistence type="inferred from homology"/>
<comment type="caution">
    <text evidence="16">The sequence shown here is derived from an EMBL/GenBank/DDBJ whole genome shotgun (WGS) entry which is preliminary data.</text>
</comment>
<dbReference type="Pfam" id="PF01717">
    <property type="entry name" value="Meth_synt_2"/>
    <property type="match status" value="1"/>
</dbReference>
<evidence type="ECO:0000256" key="10">
    <source>
        <dbReference type="HAMAP-Rule" id="MF_00172"/>
    </source>
</evidence>
<dbReference type="EC" id="2.1.1.14" evidence="10"/>
<feature type="binding site" evidence="10 11">
    <location>
        <position position="593"/>
    </location>
    <ligand>
        <name>L-methionine</name>
        <dbReference type="ChEBI" id="CHEBI:57844"/>
    </ligand>
</feature>
<feature type="binding site" evidence="10 11">
    <location>
        <position position="555"/>
    </location>
    <ligand>
        <name>5-methyltetrahydropteroyltri-L-glutamate</name>
        <dbReference type="ChEBI" id="CHEBI:58207"/>
    </ligand>
</feature>
<feature type="binding site" evidence="10 11">
    <location>
        <position position="478"/>
    </location>
    <ligand>
        <name>L-methionine</name>
        <dbReference type="ChEBI" id="CHEBI:57844"/>
    </ligand>
</feature>
<dbReference type="InterPro" id="IPR006276">
    <property type="entry name" value="Cobalamin-indep_Met_synthase"/>
</dbReference>
<comment type="similarity">
    <text evidence="3 10">Belongs to the vitamin-B12 independent methionine synthase family.</text>
</comment>
<feature type="binding site" evidence="10 11">
    <location>
        <begin position="425"/>
        <end position="427"/>
    </location>
    <ligand>
        <name>L-methionine</name>
        <dbReference type="ChEBI" id="CHEBI:57844"/>
    </ligand>
</feature>
<dbReference type="Pfam" id="PF08267">
    <property type="entry name" value="Meth_synt_1"/>
    <property type="match status" value="1"/>
</dbReference>
<evidence type="ECO:0000313" key="16">
    <source>
        <dbReference type="EMBL" id="MBN7825396.1"/>
    </source>
</evidence>
<evidence type="ECO:0000256" key="4">
    <source>
        <dbReference type="ARBA" id="ARBA00022603"/>
    </source>
</evidence>
<comment type="cofactor">
    <cofactor evidence="10">
        <name>Zn(2+)</name>
        <dbReference type="ChEBI" id="CHEBI:29105"/>
    </cofactor>
    <text evidence="10">Binds 1 zinc ion per subunit.</text>
</comment>
<feature type="binding site" evidence="12">
    <location>
        <position position="720"/>
    </location>
    <ligand>
        <name>Zn(2+)</name>
        <dbReference type="ChEBI" id="CHEBI:29105"/>
        <label>1</label>
        <note>catalytic</note>
    </ligand>
</feature>
<feature type="binding site" evidence="10">
    <location>
        <position position="114"/>
    </location>
    <ligand>
        <name>5-methyltetrahydropteroyltri-L-glutamate</name>
        <dbReference type="ChEBI" id="CHEBI:58207"/>
    </ligand>
</feature>
<feature type="binding site" evidence="10">
    <location>
        <position position="478"/>
    </location>
    <ligand>
        <name>L-homocysteine</name>
        <dbReference type="ChEBI" id="CHEBI:58199"/>
    </ligand>
</feature>
<dbReference type="HAMAP" id="MF_00172">
    <property type="entry name" value="Meth_synth"/>
    <property type="match status" value="1"/>
</dbReference>
<name>A0A939DP62_9ALTE</name>
<dbReference type="RefSeq" id="WP_206573504.1">
    <property type="nucleotide sequence ID" value="NZ_JAFKCV010000004.1"/>
</dbReference>
<feature type="binding site" evidence="10 11">
    <location>
        <begin position="425"/>
        <end position="427"/>
    </location>
    <ligand>
        <name>L-homocysteine</name>
        <dbReference type="ChEBI" id="CHEBI:58199"/>
    </ligand>
</feature>
<dbReference type="GO" id="GO:0032259">
    <property type="term" value="P:methylation"/>
    <property type="evidence" value="ECO:0007669"/>
    <property type="project" value="UniProtKB-KW"/>
</dbReference>
<evidence type="ECO:0000256" key="7">
    <source>
        <dbReference type="ARBA" id="ARBA00022723"/>
    </source>
</evidence>
<dbReference type="Gene3D" id="3.20.20.210">
    <property type="match status" value="2"/>
</dbReference>
<feature type="binding site" evidence="10">
    <location>
        <position position="635"/>
    </location>
    <ligand>
        <name>Zn(2+)</name>
        <dbReference type="ChEBI" id="CHEBI:29105"/>
        <note>catalytic</note>
    </ligand>
</feature>
<organism evidence="16 17">
    <name type="scientific">Bowmanella dokdonensis</name>
    <dbReference type="NCBI Taxonomy" id="751969"/>
    <lineage>
        <taxon>Bacteria</taxon>
        <taxon>Pseudomonadati</taxon>
        <taxon>Pseudomonadota</taxon>
        <taxon>Gammaproteobacteria</taxon>
        <taxon>Alteromonadales</taxon>
        <taxon>Alteromonadaceae</taxon>
        <taxon>Bowmanella</taxon>
    </lineage>
</organism>
<feature type="binding site" evidence="10">
    <location>
        <position position="720"/>
    </location>
    <ligand>
        <name>Zn(2+)</name>
        <dbReference type="ChEBI" id="CHEBI:29105"/>
        <note>catalytic</note>
    </ligand>
</feature>
<feature type="binding site" evidence="10">
    <location>
        <position position="659"/>
    </location>
    <ligand>
        <name>Zn(2+)</name>
        <dbReference type="ChEBI" id="CHEBI:29105"/>
        <note>catalytic</note>
    </ligand>
</feature>